<protein>
    <submittedName>
        <fullName evidence="5">Molybdopterin-binding protein</fullName>
    </submittedName>
</protein>
<reference evidence="5 6" key="1">
    <citation type="submission" date="2022-09" db="EMBL/GenBank/DDBJ databases">
        <title>Enrichment on poylsaccharides allowed isolation of novel metabolic and taxonomic groups of Haloarchaea.</title>
        <authorList>
            <person name="Sorokin D.Y."/>
            <person name="Elcheninov A.G."/>
            <person name="Khizhniak T.V."/>
            <person name="Kolganova T.V."/>
            <person name="Kublanov I.V."/>
        </authorList>
    </citation>
    <scope>NUCLEOTIDE SEQUENCE [LARGE SCALE GENOMIC DNA]</scope>
    <source>
        <strain evidence="5 6">AArc-m2/3/4</strain>
    </source>
</reference>
<sequence length="191" mass="19526">MATDEADGGGGDGGDETADEDATDDEVIGAAVVTVSSTRSLEDDEPGDAVVSAFEDAGHELATRELIESGYDNVQSIVTRLVDRGDVDVVVTTGGTGVSPDDVTLEAISPLLDKELPAFGDLFTRLGYEEVGTGVLCTRTMAGVSDGVPIFCLPAHATATDLATTSIIVPEGPKLVSQAVGDRASPGEVEE</sequence>
<keyword evidence="6" id="KW-1185">Reference proteome</keyword>
<evidence type="ECO:0000256" key="3">
    <source>
        <dbReference type="SAM" id="MobiDB-lite"/>
    </source>
</evidence>
<feature type="domain" description="MoaB/Mog" evidence="4">
    <location>
        <begin position="31"/>
        <end position="175"/>
    </location>
</feature>
<dbReference type="SMART" id="SM00852">
    <property type="entry name" value="MoCF_biosynth"/>
    <property type="match status" value="1"/>
</dbReference>
<dbReference type="PANTHER" id="PTHR43232">
    <property type="entry name" value="MOLYBDENUM COFACTOR BIOSYNTHESIS PROTEIN B"/>
    <property type="match status" value="1"/>
</dbReference>
<proteinExistence type="inferred from homology"/>
<keyword evidence="2" id="KW-0501">Molybdenum cofactor biosynthesis</keyword>
<dbReference type="InterPro" id="IPR036425">
    <property type="entry name" value="MoaB/Mog-like_dom_sf"/>
</dbReference>
<dbReference type="Proteomes" id="UP001320972">
    <property type="component" value="Unassembled WGS sequence"/>
</dbReference>
<gene>
    <name evidence="5" type="ORF">OB955_07015</name>
</gene>
<dbReference type="EMBL" id="JAOPKB010000003">
    <property type="protein sequence ID" value="MCU4972486.1"/>
    <property type="molecule type" value="Genomic_DNA"/>
</dbReference>
<dbReference type="RefSeq" id="WP_338007384.1">
    <property type="nucleotide sequence ID" value="NZ_JAOPKB010000003.1"/>
</dbReference>
<dbReference type="InterPro" id="IPR012245">
    <property type="entry name" value="MoaB"/>
</dbReference>
<evidence type="ECO:0000313" key="6">
    <source>
        <dbReference type="Proteomes" id="UP001320972"/>
    </source>
</evidence>
<evidence type="ECO:0000256" key="1">
    <source>
        <dbReference type="ARBA" id="ARBA00006112"/>
    </source>
</evidence>
<evidence type="ECO:0000259" key="4">
    <source>
        <dbReference type="SMART" id="SM00852"/>
    </source>
</evidence>
<dbReference type="SUPFAM" id="SSF53218">
    <property type="entry name" value="Molybdenum cofactor biosynthesis proteins"/>
    <property type="match status" value="1"/>
</dbReference>
<evidence type="ECO:0000313" key="5">
    <source>
        <dbReference type="EMBL" id="MCU4972486.1"/>
    </source>
</evidence>
<dbReference type="PIRSF" id="PIRSF006443">
    <property type="entry name" value="MoaB"/>
    <property type="match status" value="1"/>
</dbReference>
<accession>A0ABT2QC63</accession>
<feature type="region of interest" description="Disordered" evidence="3">
    <location>
        <begin position="1"/>
        <end position="27"/>
    </location>
</feature>
<dbReference type="Gene3D" id="3.40.980.10">
    <property type="entry name" value="MoaB/Mog-like domain"/>
    <property type="match status" value="1"/>
</dbReference>
<dbReference type="Pfam" id="PF00994">
    <property type="entry name" value="MoCF_biosynth"/>
    <property type="match status" value="1"/>
</dbReference>
<name>A0ABT2QC63_9EURY</name>
<dbReference type="InterPro" id="IPR001453">
    <property type="entry name" value="MoaB/Mog_dom"/>
</dbReference>
<comment type="caution">
    <text evidence="5">The sequence shown here is derived from an EMBL/GenBank/DDBJ whole genome shotgun (WGS) entry which is preliminary data.</text>
</comment>
<evidence type="ECO:0000256" key="2">
    <source>
        <dbReference type="ARBA" id="ARBA00023150"/>
    </source>
</evidence>
<dbReference type="InterPro" id="IPR008284">
    <property type="entry name" value="MoCF_biosynth_CS"/>
</dbReference>
<comment type="similarity">
    <text evidence="1">Belongs to the MoaB/Mog family.</text>
</comment>
<dbReference type="PROSITE" id="PS01078">
    <property type="entry name" value="MOCF_BIOSYNTHESIS_1"/>
    <property type="match status" value="1"/>
</dbReference>
<dbReference type="PANTHER" id="PTHR43232:SF2">
    <property type="entry name" value="MOLYBDENUM COFACTOR BIOSYNTHESIS PROTEIN B"/>
    <property type="match status" value="1"/>
</dbReference>
<organism evidence="5 6">
    <name type="scientific">Natronoglomus mannanivorans</name>
    <dbReference type="NCBI Taxonomy" id="2979990"/>
    <lineage>
        <taxon>Archaea</taxon>
        <taxon>Methanobacteriati</taxon>
        <taxon>Methanobacteriota</taxon>
        <taxon>Stenosarchaea group</taxon>
        <taxon>Halobacteria</taxon>
        <taxon>Halobacteriales</taxon>
        <taxon>Natrialbaceae</taxon>
        <taxon>Natronoglomus</taxon>
    </lineage>
</organism>